<comment type="caution">
    <text evidence="1">The sequence shown here is derived from an EMBL/GenBank/DDBJ whole genome shotgun (WGS) entry which is preliminary data.</text>
</comment>
<dbReference type="Proteomes" id="UP000563898">
    <property type="component" value="Unassembled WGS sequence"/>
</dbReference>
<protein>
    <recommendedName>
        <fullName evidence="3">Head-to-tail adaptor</fullName>
    </recommendedName>
</protein>
<reference evidence="1 2" key="1">
    <citation type="submission" date="2020-04" db="EMBL/GenBank/DDBJ databases">
        <title>MicrobeNet Type strains.</title>
        <authorList>
            <person name="Nicholson A.C."/>
        </authorList>
    </citation>
    <scope>NUCLEOTIDE SEQUENCE [LARGE SCALE GENOMIC DNA]</scope>
    <source>
        <strain evidence="1 2">ATCC BAA-14</strain>
    </source>
</reference>
<name>A0A846WTF8_9ACTN</name>
<dbReference type="EMBL" id="JAAXPC010000024">
    <property type="protein sequence ID" value="NKY04842.1"/>
    <property type="molecule type" value="Genomic_DNA"/>
</dbReference>
<evidence type="ECO:0000313" key="1">
    <source>
        <dbReference type="EMBL" id="NKY04842.1"/>
    </source>
</evidence>
<dbReference type="AlphaFoldDB" id="A0A846WTF8"/>
<evidence type="ECO:0000313" key="2">
    <source>
        <dbReference type="Proteomes" id="UP000563898"/>
    </source>
</evidence>
<proteinExistence type="predicted"/>
<accession>A0A846WTF8</accession>
<organism evidence="1 2">
    <name type="scientific">Gordonia polyisoprenivorans</name>
    <dbReference type="NCBI Taxonomy" id="84595"/>
    <lineage>
        <taxon>Bacteria</taxon>
        <taxon>Bacillati</taxon>
        <taxon>Actinomycetota</taxon>
        <taxon>Actinomycetes</taxon>
        <taxon>Mycobacteriales</taxon>
        <taxon>Gordoniaceae</taxon>
        <taxon>Gordonia</taxon>
    </lineage>
</organism>
<evidence type="ECO:0008006" key="3">
    <source>
        <dbReference type="Google" id="ProtNLM"/>
    </source>
</evidence>
<dbReference type="RefSeq" id="WP_006373230.1">
    <property type="nucleotide sequence ID" value="NZ_JAAXPC010000024.1"/>
</dbReference>
<sequence length="165" mass="17718">MSTKPLATVDDIAVRLGKILHEGSPEYERAEAAIWDASVRAVEITETDWSGPGQTVPEGVKRVVLAAAQRLFRNPDRFVTNQAGTFAATLPISDFITGDILLAAEVAALTMHRLRPGTVWTIESTREDGSGIIEPADPDSYVADGINQGLGDPFYAGSGWSHGPW</sequence>
<gene>
    <name evidence="1" type="ORF">HGA05_25090</name>
</gene>